<reference evidence="2" key="1">
    <citation type="submission" date="2021-01" db="EMBL/GenBank/DDBJ databases">
        <authorList>
            <person name="Corre E."/>
            <person name="Pelletier E."/>
            <person name="Niang G."/>
            <person name="Scheremetjew M."/>
            <person name="Finn R."/>
            <person name="Kale V."/>
            <person name="Holt S."/>
            <person name="Cochrane G."/>
            <person name="Meng A."/>
            <person name="Brown T."/>
            <person name="Cohen L."/>
        </authorList>
    </citation>
    <scope>NUCLEOTIDE SEQUENCE</scope>
    <source>
        <strain evidence="2">CCAP979/52</strain>
    </source>
</reference>
<name>A0A7S0Q9F3_9CRYP</name>
<evidence type="ECO:0000256" key="1">
    <source>
        <dbReference type="SAM" id="MobiDB-lite"/>
    </source>
</evidence>
<evidence type="ECO:0000313" key="2">
    <source>
        <dbReference type="EMBL" id="CAD8624897.1"/>
    </source>
</evidence>
<organism evidence="2">
    <name type="scientific">Cryptomonas curvata</name>
    <dbReference type="NCBI Taxonomy" id="233186"/>
    <lineage>
        <taxon>Eukaryota</taxon>
        <taxon>Cryptophyceae</taxon>
        <taxon>Cryptomonadales</taxon>
        <taxon>Cryptomonadaceae</taxon>
        <taxon>Cryptomonas</taxon>
    </lineage>
</organism>
<gene>
    <name evidence="2" type="ORF">CCUR1050_LOCUS2573</name>
</gene>
<protein>
    <submittedName>
        <fullName evidence="2">Uncharacterized protein</fullName>
    </submittedName>
</protein>
<dbReference type="AlphaFoldDB" id="A0A7S0Q9F3"/>
<sequence>MSTYDQAEDEQNLDLENILERLDASVKGKFERCADISWCTVEENASSSCVKKSARLAGIALGKSARHRNSAVDVCRKSKFVRKIARKLESLNPKISKLKTPRRVVVASPVADRPADEQIRRGSNTPANSRPCSISMTMDQIENDRWKHSDFNGPNSCSISCGAS</sequence>
<dbReference type="EMBL" id="HBEZ01004629">
    <property type="protein sequence ID" value="CAD8624897.1"/>
    <property type="molecule type" value="Transcribed_RNA"/>
</dbReference>
<feature type="compositionally biased region" description="Polar residues" evidence="1">
    <location>
        <begin position="121"/>
        <end position="131"/>
    </location>
</feature>
<proteinExistence type="predicted"/>
<feature type="region of interest" description="Disordered" evidence="1">
    <location>
        <begin position="112"/>
        <end position="131"/>
    </location>
</feature>
<accession>A0A7S0Q9F3</accession>